<dbReference type="InterPro" id="IPR000432">
    <property type="entry name" value="DNA_mismatch_repair_MutS_C"/>
</dbReference>
<feature type="compositionally biased region" description="Acidic residues" evidence="4">
    <location>
        <begin position="466"/>
        <end position="478"/>
    </location>
</feature>
<accession>A0AAD3HS88</accession>
<dbReference type="GO" id="GO:0006298">
    <property type="term" value="P:mismatch repair"/>
    <property type="evidence" value="ECO:0007669"/>
    <property type="project" value="InterPro"/>
</dbReference>
<feature type="compositionally biased region" description="Low complexity" evidence="4">
    <location>
        <begin position="1250"/>
        <end position="1260"/>
    </location>
</feature>
<evidence type="ECO:0000256" key="4">
    <source>
        <dbReference type="SAM" id="MobiDB-lite"/>
    </source>
</evidence>
<dbReference type="Proteomes" id="UP001054857">
    <property type="component" value="Unassembled WGS sequence"/>
</dbReference>
<sequence length="1377" mass="142821">MGPILPRTTTRALGNGNGSLNTSHRACGLLPLRTCFLQHIPHRRCRQNWNSLRTDNHHSVAAGTRGASLTRALPNVADNAIAFKEEYTGDIEAAEEESLKVLEWPAVCKQVACFCGTSIAAELVASGQLPRGRSREESELLLQQTAEALAAKLEVRGCLDIRPAAEAAAAGACLNARQLEGVAATLEAAFALKAAATATATAPLCHSGSSSSSSSGGPNTTTVSSSKRSTKPASSPAAAAPPGDSDSDSTVSTPPAAAADPAAASESDPAVAPAAAAPLFPHLAALAAGISEEERILLRAIRGCIEHGGVCDGASEALAALRAQRRANKEQLRAEVERWARQLVTRGAAEPGAVALVRGRLCVGVRAGRQGELPRGSVRLGASSSGATLYLEPQPCVALNNAEALLAEQEEREAGRVLGLLSGMLGSRAPQVLSLLSAAVQLDVVAARAAHACWLGAVRPEFVAAEAEEEEGEGEEEGCSSSSSSCPPLHLPGAMHPVLMQRGLPPLPHPPSIDDNRFDRDFQAAPAWELMRRRAVRPEGPASELGGSSGSGGGGAAEGGAGAEGGGGGGGGASLLPKPLDLRVPAGRRVVTITGPNTGGKTVTLKAAGLLVLMAQAGLYLPCSRQQEEEEGRQQERAVTHGSPAPAAATAAAPLPSSHTPRLVWFDRVLADIGDSQSLQQNLSTFSGHIRRIKRILRSASRRSLVLLDEVGSGTDPLEGAALARAVLDTLAGQARLTLATSHHAELKRAAEDDPRFINCCMTFDTATLRPTYQLRWGAAGASNALDIAEALGFDSVVVREARALASIMAAASASEATDGAAASSSSSSIASSTSFTSSPALVGGGGSSRIAGVARSLVRQLEETRAEVAAEQVLRARRAEKQARLQATIQKVREMELQLKATPREIVLERDRLAVEVQTALDAFAAGLKPQEPVEQALEKIEALIPREVAALGGGRSGASGKSRRREGSSGGGEGGDEGEQGEEDGDEDDEEKEDEEEDGEALRPGDTVHVKSYGEMGDAQVVSVKGEHVTVRFNTIMFSAASAFSRKARPVKLHRRQVRRIQSGSSLPLGAIPWMDSYQLLTSDVSRALHGEEAEKQERDEEQDEEDGKQDGSSTAAAAAAAGTAGGQQQGEQQPQLLPPGAALLAEVAATEEDLLVGDWGSAEQTEVVSEGLVLEEEGEGEGEEEGGRRKGSSRRGRGKAAAADVTADVTASTAKTRRRRSRGAKEDEEDEEEGKEGGEDVCDGKRAPAPAAATVAGGAAGRRWRRATATAAAAQQAEVEEAQAAAAAAEAEAAGTIPAGFLVPEQTAGNTLDVAGEVPELAAADLEDRLRSAAPGSVLFVQHGMGTGAVRRAVHALLEKRRAPKGRVRQWGEA</sequence>
<dbReference type="GO" id="GO:0140664">
    <property type="term" value="F:ATP-dependent DNA damage sensor activity"/>
    <property type="evidence" value="ECO:0007669"/>
    <property type="project" value="InterPro"/>
</dbReference>
<evidence type="ECO:0000313" key="6">
    <source>
        <dbReference type="EMBL" id="GFR51258.1"/>
    </source>
</evidence>
<feature type="region of interest" description="Disordered" evidence="4">
    <location>
        <begin position="205"/>
        <end position="269"/>
    </location>
</feature>
<dbReference type="EMBL" id="BMAR01000048">
    <property type="protein sequence ID" value="GFR51258.1"/>
    <property type="molecule type" value="Genomic_DNA"/>
</dbReference>
<feature type="non-terminal residue" evidence="6">
    <location>
        <position position="1"/>
    </location>
</feature>
<feature type="compositionally biased region" description="Acidic residues" evidence="4">
    <location>
        <begin position="1176"/>
        <end position="1187"/>
    </location>
</feature>
<feature type="region of interest" description="Disordered" evidence="4">
    <location>
        <begin position="823"/>
        <end position="847"/>
    </location>
</feature>
<reference evidence="6 7" key="1">
    <citation type="journal article" date="2021" name="Sci. Rep.">
        <title>Genome sequencing of the multicellular alga Astrephomene provides insights into convergent evolution of germ-soma differentiation.</title>
        <authorList>
            <person name="Yamashita S."/>
            <person name="Yamamoto K."/>
            <person name="Matsuzaki R."/>
            <person name="Suzuki S."/>
            <person name="Yamaguchi H."/>
            <person name="Hirooka S."/>
            <person name="Minakuchi Y."/>
            <person name="Miyagishima S."/>
            <person name="Kawachi M."/>
            <person name="Toyoda A."/>
            <person name="Nozaki H."/>
        </authorList>
    </citation>
    <scope>NUCLEOTIDE SEQUENCE [LARGE SCALE GENOMIC DNA]</scope>
    <source>
        <strain evidence="6 7">NIES-4017</strain>
    </source>
</reference>
<evidence type="ECO:0000313" key="7">
    <source>
        <dbReference type="Proteomes" id="UP001054857"/>
    </source>
</evidence>
<feature type="compositionally biased region" description="Basic residues" evidence="4">
    <location>
        <begin position="1192"/>
        <end position="1201"/>
    </location>
</feature>
<evidence type="ECO:0000256" key="3">
    <source>
        <dbReference type="ARBA" id="ARBA00023125"/>
    </source>
</evidence>
<dbReference type="InterPro" id="IPR027417">
    <property type="entry name" value="P-loop_NTPase"/>
</dbReference>
<dbReference type="Gene3D" id="3.40.50.300">
    <property type="entry name" value="P-loop containing nucleotide triphosphate hydrolases"/>
    <property type="match status" value="1"/>
</dbReference>
<feature type="region of interest" description="Disordered" evidence="4">
    <location>
        <begin position="1094"/>
        <end position="1137"/>
    </location>
</feature>
<feature type="region of interest" description="Disordered" evidence="4">
    <location>
        <begin position="953"/>
        <end position="1012"/>
    </location>
</feature>
<organism evidence="6 7">
    <name type="scientific">Astrephomene gubernaculifera</name>
    <dbReference type="NCBI Taxonomy" id="47775"/>
    <lineage>
        <taxon>Eukaryota</taxon>
        <taxon>Viridiplantae</taxon>
        <taxon>Chlorophyta</taxon>
        <taxon>core chlorophytes</taxon>
        <taxon>Chlorophyceae</taxon>
        <taxon>CS clade</taxon>
        <taxon>Chlamydomonadales</taxon>
        <taxon>Astrephomenaceae</taxon>
        <taxon>Astrephomene</taxon>
    </lineage>
</organism>
<feature type="domain" description="DNA mismatch repair proteins mutS family" evidence="5">
    <location>
        <begin position="704"/>
        <end position="720"/>
    </location>
</feature>
<protein>
    <recommendedName>
        <fullName evidence="5">DNA mismatch repair proteins mutS family domain-containing protein</fullName>
    </recommendedName>
</protein>
<dbReference type="GO" id="GO:0030983">
    <property type="term" value="F:mismatched DNA binding"/>
    <property type="evidence" value="ECO:0007669"/>
    <property type="project" value="InterPro"/>
</dbReference>
<keyword evidence="7" id="KW-1185">Reference proteome</keyword>
<dbReference type="SUPFAM" id="SSF52540">
    <property type="entry name" value="P-loop containing nucleoside triphosphate hydrolases"/>
    <property type="match status" value="1"/>
</dbReference>
<gene>
    <name evidence="6" type="ORF">Agub_g13562</name>
</gene>
<dbReference type="SMART" id="SM00534">
    <property type="entry name" value="MUTSac"/>
    <property type="match status" value="1"/>
</dbReference>
<feature type="compositionally biased region" description="Acidic residues" evidence="4">
    <location>
        <begin position="976"/>
        <end position="1001"/>
    </location>
</feature>
<feature type="region of interest" description="Disordered" evidence="4">
    <location>
        <begin position="538"/>
        <end position="580"/>
    </location>
</feature>
<dbReference type="PANTHER" id="PTHR48466:SF2">
    <property type="entry name" value="OS10G0509000 PROTEIN"/>
    <property type="match status" value="1"/>
</dbReference>
<feature type="region of interest" description="Disordered" evidence="4">
    <location>
        <begin position="1161"/>
        <end position="1264"/>
    </location>
</feature>
<feature type="region of interest" description="Disordered" evidence="4">
    <location>
        <begin position="625"/>
        <end position="655"/>
    </location>
</feature>
<evidence type="ECO:0000256" key="1">
    <source>
        <dbReference type="ARBA" id="ARBA00022741"/>
    </source>
</evidence>
<feature type="region of interest" description="Disordered" evidence="4">
    <location>
        <begin position="499"/>
        <end position="518"/>
    </location>
</feature>
<keyword evidence="3" id="KW-0238">DNA-binding</keyword>
<feature type="compositionally biased region" description="Basic and acidic residues" evidence="4">
    <location>
        <begin position="1002"/>
        <end position="1011"/>
    </location>
</feature>
<name>A0AAD3HS88_9CHLO</name>
<feature type="compositionally biased region" description="Low complexity" evidence="4">
    <location>
        <begin position="644"/>
        <end position="655"/>
    </location>
</feature>
<feature type="region of interest" description="Disordered" evidence="4">
    <location>
        <begin position="466"/>
        <end position="494"/>
    </location>
</feature>
<comment type="caution">
    <text evidence="6">The sequence shown here is derived from an EMBL/GenBank/DDBJ whole genome shotgun (WGS) entry which is preliminary data.</text>
</comment>
<proteinExistence type="predicted"/>
<feature type="compositionally biased region" description="Low complexity" evidence="4">
    <location>
        <begin position="1113"/>
        <end position="1125"/>
    </location>
</feature>
<feature type="compositionally biased region" description="Low complexity" evidence="4">
    <location>
        <begin position="1202"/>
        <end position="1217"/>
    </location>
</feature>
<evidence type="ECO:0000256" key="2">
    <source>
        <dbReference type="ARBA" id="ARBA00022840"/>
    </source>
</evidence>
<feature type="compositionally biased region" description="Gly residues" evidence="4">
    <location>
        <begin position="547"/>
        <end position="573"/>
    </location>
</feature>
<dbReference type="PANTHER" id="PTHR48466">
    <property type="entry name" value="OS10G0509000 PROTEIN-RELATED"/>
    <property type="match status" value="1"/>
</dbReference>
<evidence type="ECO:0000259" key="5">
    <source>
        <dbReference type="PROSITE" id="PS00486"/>
    </source>
</evidence>
<keyword evidence="1" id="KW-0547">Nucleotide-binding</keyword>
<dbReference type="PROSITE" id="PS00486">
    <property type="entry name" value="DNA_MISMATCH_REPAIR_2"/>
    <property type="match status" value="1"/>
</dbReference>
<dbReference type="GO" id="GO:0005524">
    <property type="term" value="F:ATP binding"/>
    <property type="evidence" value="ECO:0007669"/>
    <property type="project" value="UniProtKB-KW"/>
</dbReference>
<feature type="compositionally biased region" description="Basic and acidic residues" evidence="4">
    <location>
        <begin position="1238"/>
        <end position="1249"/>
    </location>
</feature>
<feature type="compositionally biased region" description="Low complexity" evidence="4">
    <location>
        <begin position="823"/>
        <end position="841"/>
    </location>
</feature>
<dbReference type="InterPro" id="IPR045076">
    <property type="entry name" value="MutS"/>
</dbReference>
<keyword evidence="2" id="KW-0067">ATP-binding</keyword>
<dbReference type="Pfam" id="PF00488">
    <property type="entry name" value="MutS_V"/>
    <property type="match status" value="1"/>
</dbReference>